<dbReference type="Proteomes" id="UP000243515">
    <property type="component" value="Unassembled WGS sequence"/>
</dbReference>
<evidence type="ECO:0000313" key="10">
    <source>
        <dbReference type="Proteomes" id="UP000243515"/>
    </source>
</evidence>
<evidence type="ECO:0000256" key="3">
    <source>
        <dbReference type="ARBA" id="ARBA00022692"/>
    </source>
</evidence>
<feature type="transmembrane region" description="Helical" evidence="7">
    <location>
        <begin position="385"/>
        <end position="406"/>
    </location>
</feature>
<evidence type="ECO:0000256" key="1">
    <source>
        <dbReference type="ARBA" id="ARBA00004141"/>
    </source>
</evidence>
<feature type="domain" description="Major facilitator superfamily (MFS) profile" evidence="8">
    <location>
        <begin position="85"/>
        <end position="573"/>
    </location>
</feature>
<feature type="compositionally biased region" description="Polar residues" evidence="6">
    <location>
        <begin position="1"/>
        <end position="24"/>
    </location>
</feature>
<evidence type="ECO:0000256" key="2">
    <source>
        <dbReference type="ARBA" id="ARBA00022448"/>
    </source>
</evidence>
<evidence type="ECO:0000259" key="8">
    <source>
        <dbReference type="PROSITE" id="PS50850"/>
    </source>
</evidence>
<dbReference type="InterPro" id="IPR011701">
    <property type="entry name" value="MFS"/>
</dbReference>
<evidence type="ECO:0000256" key="4">
    <source>
        <dbReference type="ARBA" id="ARBA00022989"/>
    </source>
</evidence>
<feature type="compositionally biased region" description="Basic and acidic residues" evidence="6">
    <location>
        <begin position="37"/>
        <end position="53"/>
    </location>
</feature>
<dbReference type="InterPro" id="IPR036259">
    <property type="entry name" value="MFS_trans_sf"/>
</dbReference>
<feature type="transmembrane region" description="Helical" evidence="7">
    <location>
        <begin position="206"/>
        <end position="226"/>
    </location>
</feature>
<dbReference type="FunFam" id="1.20.1720.10:FF:000012">
    <property type="entry name" value="MFS toxin efflux pump (AflT)"/>
    <property type="match status" value="1"/>
</dbReference>
<proteinExistence type="predicted"/>
<evidence type="ECO:0000256" key="6">
    <source>
        <dbReference type="SAM" id="MobiDB-lite"/>
    </source>
</evidence>
<name>A0A232M3V3_9EURO</name>
<feature type="transmembrane region" description="Helical" evidence="7">
    <location>
        <begin position="120"/>
        <end position="138"/>
    </location>
</feature>
<feature type="transmembrane region" description="Helical" evidence="7">
    <location>
        <begin position="311"/>
        <end position="332"/>
    </location>
</feature>
<gene>
    <name evidence="9" type="ORF">Egran_01180</name>
</gene>
<keyword evidence="4 7" id="KW-1133">Transmembrane helix</keyword>
<dbReference type="OrthoDB" id="10021397at2759"/>
<reference evidence="9 10" key="1">
    <citation type="journal article" date="2015" name="Environ. Microbiol.">
        <title>Metagenome sequence of Elaphomyces granulatus from sporocarp tissue reveals Ascomycota ectomycorrhizal fingerprints of genome expansion and a Proteobacteria-rich microbiome.</title>
        <authorList>
            <person name="Quandt C.A."/>
            <person name="Kohler A."/>
            <person name="Hesse C.N."/>
            <person name="Sharpton T.J."/>
            <person name="Martin F."/>
            <person name="Spatafora J.W."/>
        </authorList>
    </citation>
    <scope>NUCLEOTIDE SEQUENCE [LARGE SCALE GENOMIC DNA]</scope>
    <source>
        <strain evidence="9 10">OSC145934</strain>
    </source>
</reference>
<keyword evidence="10" id="KW-1185">Reference proteome</keyword>
<dbReference type="Gene3D" id="1.20.1250.20">
    <property type="entry name" value="MFS general substrate transporter like domains"/>
    <property type="match status" value="1"/>
</dbReference>
<feature type="transmembrane region" description="Helical" evidence="7">
    <location>
        <begin position="150"/>
        <end position="168"/>
    </location>
</feature>
<dbReference type="CDD" id="cd17502">
    <property type="entry name" value="MFS_Azr1_MDR_like"/>
    <property type="match status" value="1"/>
</dbReference>
<feature type="transmembrane region" description="Helical" evidence="7">
    <location>
        <begin position="542"/>
        <end position="567"/>
    </location>
</feature>
<comment type="caution">
    <text evidence="9">The sequence shown here is derived from an EMBL/GenBank/DDBJ whole genome shotgun (WGS) entry which is preliminary data.</text>
</comment>
<dbReference type="PANTHER" id="PTHR23501">
    <property type="entry name" value="MAJOR FACILITATOR SUPERFAMILY"/>
    <property type="match status" value="1"/>
</dbReference>
<dbReference type="PRINTS" id="PR01036">
    <property type="entry name" value="TCRTETB"/>
</dbReference>
<evidence type="ECO:0000256" key="7">
    <source>
        <dbReference type="SAM" id="Phobius"/>
    </source>
</evidence>
<keyword evidence="5 7" id="KW-0472">Membrane</keyword>
<dbReference type="PROSITE" id="PS50850">
    <property type="entry name" value="MFS"/>
    <property type="match status" value="1"/>
</dbReference>
<keyword evidence="3 7" id="KW-0812">Transmembrane</keyword>
<dbReference type="GO" id="GO:0005886">
    <property type="term" value="C:plasma membrane"/>
    <property type="evidence" value="ECO:0007669"/>
    <property type="project" value="TreeGrafter"/>
</dbReference>
<dbReference type="Gene3D" id="1.20.1720.10">
    <property type="entry name" value="Multidrug resistance protein D"/>
    <property type="match status" value="1"/>
</dbReference>
<dbReference type="InterPro" id="IPR020846">
    <property type="entry name" value="MFS_dom"/>
</dbReference>
<protein>
    <recommendedName>
        <fullName evidence="8">Major facilitator superfamily (MFS) profile domain-containing protein</fullName>
    </recommendedName>
</protein>
<dbReference type="Pfam" id="PF07690">
    <property type="entry name" value="MFS_1"/>
    <property type="match status" value="1"/>
</dbReference>
<dbReference type="PANTHER" id="PTHR23501:SF177">
    <property type="entry name" value="MAJOR FACILITATOR SUPERFAMILY (MFS) PROFILE DOMAIN-CONTAINING PROTEIN-RELATED"/>
    <property type="match status" value="1"/>
</dbReference>
<evidence type="ECO:0000313" key="9">
    <source>
        <dbReference type="EMBL" id="OXV11059.1"/>
    </source>
</evidence>
<comment type="subcellular location">
    <subcellularLocation>
        <location evidence="1">Membrane</location>
        <topology evidence="1">Multi-pass membrane protein</topology>
    </subcellularLocation>
</comment>
<dbReference type="SUPFAM" id="SSF103473">
    <property type="entry name" value="MFS general substrate transporter"/>
    <property type="match status" value="1"/>
</dbReference>
<dbReference type="FunFam" id="1.20.1250.20:FF:000196">
    <property type="entry name" value="MFS toxin efflux pump (AflT)"/>
    <property type="match status" value="1"/>
</dbReference>
<feature type="transmembrane region" description="Helical" evidence="7">
    <location>
        <begin position="412"/>
        <end position="431"/>
    </location>
</feature>
<feature type="transmembrane region" description="Helical" evidence="7">
    <location>
        <begin position="238"/>
        <end position="260"/>
    </location>
</feature>
<feature type="transmembrane region" description="Helical" evidence="7">
    <location>
        <begin position="280"/>
        <end position="299"/>
    </location>
</feature>
<sequence>MTSANPPSVVYTGSTRNSLHSEQTLFAEEAGQQPAVIDEKGELEKGEPEKGEPESAEEDGSAKEEEGVRQEEGEAYPSSFALAFIVVALVLSIFLVALDMTIVATAIPEITTVFNSLDQVGWYGSSFFLTLASFQSTWGKAYKYFPLKTTFIFSIVIFELGSLISGVAQSSTALIVGRAITGSGAAGIASGVYTIIAFAAPPRQRPAYTGLLGATYSIASVIGPLLGGAFTSQISWRWCFYINLPVGGVSAAIIFFSFTTPPAAQPVKANLKEKFLQMDIPGTFTIMAAVVCYLLALQWGGVTKSWGDSQVVGTLVGFVLLLILFVIIEWWAGERALIPGRLLKQRNLLVSGIYVMFVVGPMFVMIYYLPIYFQSIKGVSAAQSGIRNVPLVVSVGLSTIISGVLITVYGHFGYLMVLAAVFELIGSGLIYTFEIDTSNGRWIGYQILAGIGMGLGIQIPIIVNQASVAPSDLASASAITLFLQTIGGAFWVSAGQAAFVNRLSQRLPETAPTVNPQQVIATGATELRHVFTPEQIPGILDAYMAGLTLTFLLCIVLAAVTLVVSAFPKWVSLKGKAVTGGAA</sequence>
<feature type="transmembrane region" description="Helical" evidence="7">
    <location>
        <begin position="352"/>
        <end position="373"/>
    </location>
</feature>
<feature type="transmembrane region" description="Helical" evidence="7">
    <location>
        <begin position="443"/>
        <end position="463"/>
    </location>
</feature>
<feature type="compositionally biased region" description="Basic and acidic residues" evidence="6">
    <location>
        <begin position="60"/>
        <end position="70"/>
    </location>
</feature>
<keyword evidence="2" id="KW-0813">Transport</keyword>
<evidence type="ECO:0000256" key="5">
    <source>
        <dbReference type="ARBA" id="ARBA00023136"/>
    </source>
</evidence>
<feature type="transmembrane region" description="Helical" evidence="7">
    <location>
        <begin position="180"/>
        <end position="200"/>
    </location>
</feature>
<feature type="region of interest" description="Disordered" evidence="6">
    <location>
        <begin position="1"/>
        <end position="70"/>
    </location>
</feature>
<accession>A0A232M3V3</accession>
<feature type="transmembrane region" description="Helical" evidence="7">
    <location>
        <begin position="80"/>
        <end position="108"/>
    </location>
</feature>
<dbReference type="GO" id="GO:0022857">
    <property type="term" value="F:transmembrane transporter activity"/>
    <property type="evidence" value="ECO:0007669"/>
    <property type="project" value="InterPro"/>
</dbReference>
<organism evidence="9 10">
    <name type="scientific">Elaphomyces granulatus</name>
    <dbReference type="NCBI Taxonomy" id="519963"/>
    <lineage>
        <taxon>Eukaryota</taxon>
        <taxon>Fungi</taxon>
        <taxon>Dikarya</taxon>
        <taxon>Ascomycota</taxon>
        <taxon>Pezizomycotina</taxon>
        <taxon>Eurotiomycetes</taxon>
        <taxon>Eurotiomycetidae</taxon>
        <taxon>Eurotiales</taxon>
        <taxon>Elaphomycetaceae</taxon>
        <taxon>Elaphomyces</taxon>
    </lineage>
</organism>
<dbReference type="EMBL" id="NPHW01002627">
    <property type="protein sequence ID" value="OXV11059.1"/>
    <property type="molecule type" value="Genomic_DNA"/>
</dbReference>
<dbReference type="AlphaFoldDB" id="A0A232M3V3"/>